<dbReference type="Proteomes" id="UP001216390">
    <property type="component" value="Chromosome"/>
</dbReference>
<proteinExistence type="predicted"/>
<protein>
    <submittedName>
        <fullName evidence="1">DUF2237 domain-containing protein</fullName>
    </submittedName>
</protein>
<dbReference type="RefSeq" id="WP_272736407.1">
    <property type="nucleotide sequence ID" value="NZ_CP116942.1"/>
</dbReference>
<dbReference type="AlphaFoldDB" id="A0AAE9Y5K3"/>
<evidence type="ECO:0000313" key="1">
    <source>
        <dbReference type="EMBL" id="WCO66885.1"/>
    </source>
</evidence>
<accession>A0AAE9Y5K3</accession>
<dbReference type="PANTHER" id="PTHR37466:SF1">
    <property type="entry name" value="SLR1628 PROTEIN"/>
    <property type="match status" value="1"/>
</dbReference>
<organism evidence="1 2">
    <name type="scientific">Iamia majanohamensis</name>
    <dbReference type="NCBI Taxonomy" id="467976"/>
    <lineage>
        <taxon>Bacteria</taxon>
        <taxon>Bacillati</taxon>
        <taxon>Actinomycetota</taxon>
        <taxon>Acidimicrobiia</taxon>
        <taxon>Acidimicrobiales</taxon>
        <taxon>Iamiaceae</taxon>
        <taxon>Iamia</taxon>
    </lineage>
</organism>
<dbReference type="KEGG" id="ima:PO878_20545"/>
<evidence type="ECO:0000313" key="2">
    <source>
        <dbReference type="Proteomes" id="UP001216390"/>
    </source>
</evidence>
<dbReference type="PANTHER" id="PTHR37466">
    <property type="entry name" value="SLR1628 PROTEIN"/>
    <property type="match status" value="1"/>
</dbReference>
<dbReference type="Gene3D" id="3.30.56.110">
    <property type="entry name" value="Protein of unknown function DUF2237"/>
    <property type="match status" value="1"/>
</dbReference>
<keyword evidence="2" id="KW-1185">Reference proteome</keyword>
<dbReference type="Pfam" id="PF09996">
    <property type="entry name" value="DUF2237"/>
    <property type="match status" value="1"/>
</dbReference>
<name>A0AAE9Y5K3_9ACTN</name>
<gene>
    <name evidence="1" type="ORF">PO878_20545</name>
</gene>
<sequence>MARNVLGTELQSCSTEPLTGFYRDGCCNTGGDDVGVHTVCARVTAAFLEFSASVGNDLATPMPEHGFAGLSPGDQWCLCAPRWQEALEAGAAPAVVLEATHVATLEWVDLHDLQQHAVTPPG</sequence>
<dbReference type="EMBL" id="CP116942">
    <property type="protein sequence ID" value="WCO66885.1"/>
    <property type="molecule type" value="Genomic_DNA"/>
</dbReference>
<reference evidence="1" key="1">
    <citation type="submission" date="2023-01" db="EMBL/GenBank/DDBJ databases">
        <title>The diversity of Class Acidimicrobiia in South China Sea sediment environments and the proposal of Iamia marina sp. nov., a novel species of the genus Iamia.</title>
        <authorList>
            <person name="He Y."/>
            <person name="Tian X."/>
        </authorList>
    </citation>
    <scope>NUCLEOTIDE SEQUENCE</scope>
    <source>
        <strain evidence="1">DSM 19957</strain>
    </source>
</reference>
<dbReference type="InterPro" id="IPR018714">
    <property type="entry name" value="DUF2237"/>
</dbReference>